<dbReference type="Proteomes" id="UP000624279">
    <property type="component" value="Unassembled WGS sequence"/>
</dbReference>
<dbReference type="InterPro" id="IPR021860">
    <property type="entry name" value="Peptidase_S12_Pab87-rel_C"/>
</dbReference>
<feature type="chain" id="PRO_5046974738" evidence="1">
    <location>
        <begin position="21"/>
        <end position="566"/>
    </location>
</feature>
<dbReference type="Gene3D" id="3.40.710.10">
    <property type="entry name" value="DD-peptidase/beta-lactamase superfamily"/>
    <property type="match status" value="1"/>
</dbReference>
<feature type="signal peptide" evidence="1">
    <location>
        <begin position="1"/>
        <end position="20"/>
    </location>
</feature>
<dbReference type="PANTHER" id="PTHR46825:SF9">
    <property type="entry name" value="BETA-LACTAMASE-RELATED DOMAIN-CONTAINING PROTEIN"/>
    <property type="match status" value="1"/>
</dbReference>
<keyword evidence="1" id="KW-0732">Signal</keyword>
<name>A0ABR6YFY0_9BURK</name>
<proteinExistence type="predicted"/>
<dbReference type="Pfam" id="PF11954">
    <property type="entry name" value="DUF3471"/>
    <property type="match status" value="1"/>
</dbReference>
<sequence>MKALTPIALAVLMLAQPALAWTQSGTPPASSKQVSNAPTTQQLDKLVSNYYQNDQPGATVIVIKDGKTLLRKAYGIANLAKAEKLQADHVMRLGSITKQFTAVAILQLVEAGKLSLNDPVTRYFPDFPESAKQITVEHLLTHTSGIPSYTGKPGFVAGAGKDISVQEMLDSFKNDALEFEPGTAWKYNNSGYFLLGALIEKVSGESYANYVAKHLFEPLGMKHTAYENFERHPQMKALGYSKRTENFEPSIVISMTQPYAAGSLCSTVDDLAKWDAAVSAGKLLKAEHWKRAFTSYKLKNGQDTNYGYGWGVGQFEGQAMLSHGGGIPGFSTFALSLPKDHVYVAVLTNADGGLAQPEMVASRLAASAIGKPIPEFKAVKLDEKALDRFTGVYRIDDKNRRLIVREDDKLVMTRTDGPRTVMQAYSSNGFFKDNNSLLRVEFAQNSQGEVTGLTVHQNGTSIVHPKLNEALPQAPKAFEMSAEQFAVFEGDYQIQPNFILNVRREGTRYITQATGQGTVGIVPVSADTFKAPDVGAQLKFEKDTEGKVTQLILTQGGRDIPAKKVK</sequence>
<comment type="caution">
    <text evidence="4">The sequence shown here is derived from an EMBL/GenBank/DDBJ whole genome shotgun (WGS) entry which is preliminary data.</text>
</comment>
<organism evidence="4 5">
    <name type="scientific">Undibacterium flavidum</name>
    <dbReference type="NCBI Taxonomy" id="2762297"/>
    <lineage>
        <taxon>Bacteria</taxon>
        <taxon>Pseudomonadati</taxon>
        <taxon>Pseudomonadota</taxon>
        <taxon>Betaproteobacteria</taxon>
        <taxon>Burkholderiales</taxon>
        <taxon>Oxalobacteraceae</taxon>
        <taxon>Undibacterium</taxon>
    </lineage>
</organism>
<protein>
    <submittedName>
        <fullName evidence="4">Serine hydrolase</fullName>
    </submittedName>
</protein>
<keyword evidence="5" id="KW-1185">Reference proteome</keyword>
<dbReference type="SUPFAM" id="SSF56601">
    <property type="entry name" value="beta-lactamase/transpeptidase-like"/>
    <property type="match status" value="1"/>
</dbReference>
<dbReference type="InterPro" id="IPR001466">
    <property type="entry name" value="Beta-lactam-related"/>
</dbReference>
<evidence type="ECO:0000256" key="1">
    <source>
        <dbReference type="SAM" id="SignalP"/>
    </source>
</evidence>
<dbReference type="InterPro" id="IPR050491">
    <property type="entry name" value="AmpC-like"/>
</dbReference>
<dbReference type="Pfam" id="PF00144">
    <property type="entry name" value="Beta-lactamase"/>
    <property type="match status" value="1"/>
</dbReference>
<reference evidence="4 5" key="1">
    <citation type="submission" date="2020-08" db="EMBL/GenBank/DDBJ databases">
        <title>Novel species isolated from subtropical streams in China.</title>
        <authorList>
            <person name="Lu H."/>
        </authorList>
    </citation>
    <scope>NUCLEOTIDE SEQUENCE [LARGE SCALE GENOMIC DNA]</scope>
    <source>
        <strain evidence="4 5">LX15W</strain>
    </source>
</reference>
<evidence type="ECO:0000259" key="2">
    <source>
        <dbReference type="Pfam" id="PF00144"/>
    </source>
</evidence>
<evidence type="ECO:0000313" key="5">
    <source>
        <dbReference type="Proteomes" id="UP000624279"/>
    </source>
</evidence>
<dbReference type="EMBL" id="JACOGA010000019">
    <property type="protein sequence ID" value="MBC3875474.1"/>
    <property type="molecule type" value="Genomic_DNA"/>
</dbReference>
<dbReference type="InterPro" id="IPR012338">
    <property type="entry name" value="Beta-lactam/transpept-like"/>
</dbReference>
<gene>
    <name evidence="4" type="ORF">H8K55_17930</name>
</gene>
<accession>A0ABR6YFY0</accession>
<keyword evidence="4" id="KW-0378">Hydrolase</keyword>
<feature type="domain" description="Beta-lactamase-related" evidence="2">
    <location>
        <begin position="44"/>
        <end position="355"/>
    </location>
</feature>
<evidence type="ECO:0000313" key="4">
    <source>
        <dbReference type="EMBL" id="MBC3875474.1"/>
    </source>
</evidence>
<dbReference type="PANTHER" id="PTHR46825">
    <property type="entry name" value="D-ALANYL-D-ALANINE-CARBOXYPEPTIDASE/ENDOPEPTIDASE AMPH"/>
    <property type="match status" value="1"/>
</dbReference>
<feature type="domain" description="Peptidase S12 Pab87-related C-terminal" evidence="3">
    <location>
        <begin position="377"/>
        <end position="456"/>
    </location>
</feature>
<evidence type="ECO:0000259" key="3">
    <source>
        <dbReference type="Pfam" id="PF11954"/>
    </source>
</evidence>
<dbReference type="GO" id="GO:0016787">
    <property type="term" value="F:hydrolase activity"/>
    <property type="evidence" value="ECO:0007669"/>
    <property type="project" value="UniProtKB-KW"/>
</dbReference>